<dbReference type="AlphaFoldDB" id="A0A4P8IU34"/>
<dbReference type="EMBL" id="CP040077">
    <property type="protein sequence ID" value="QCP50863.1"/>
    <property type="molecule type" value="Genomic_DNA"/>
</dbReference>
<evidence type="ECO:0000256" key="1">
    <source>
        <dbReference type="SAM" id="MobiDB-lite"/>
    </source>
</evidence>
<reference evidence="2 3" key="1">
    <citation type="submission" date="2019-05" db="EMBL/GenBank/DDBJ databases">
        <title>Burkholderia sp. DHOD12, isolated from subtropical forest soil.</title>
        <authorList>
            <person name="Gao Z.-H."/>
            <person name="Qiu L.-H."/>
        </authorList>
    </citation>
    <scope>NUCLEOTIDE SEQUENCE [LARGE SCALE GENOMIC DNA]</scope>
    <source>
        <strain evidence="2 3">DHOD12</strain>
    </source>
</reference>
<protein>
    <submittedName>
        <fullName evidence="2">Uncharacterized protein</fullName>
    </submittedName>
</protein>
<evidence type="ECO:0000313" key="2">
    <source>
        <dbReference type="EMBL" id="QCP50863.1"/>
    </source>
</evidence>
<feature type="region of interest" description="Disordered" evidence="1">
    <location>
        <begin position="35"/>
        <end position="59"/>
    </location>
</feature>
<dbReference type="Proteomes" id="UP000298656">
    <property type="component" value="Chromosome 1"/>
</dbReference>
<sequence>MRQTERQATRDETDCVNAPPKLTIAPAIFVTQSAPRRQITLPDAGTTPVGNSGGTSGAWETSVANDDQRIIAPAAHSHENIFMPLSCMGNRF</sequence>
<evidence type="ECO:0000313" key="3">
    <source>
        <dbReference type="Proteomes" id="UP000298656"/>
    </source>
</evidence>
<name>A0A4P8IU34_9BURK</name>
<dbReference type="RefSeq" id="WP_137333673.1">
    <property type="nucleotide sequence ID" value="NZ_CP040077.1"/>
</dbReference>
<keyword evidence="3" id="KW-1185">Reference proteome</keyword>
<accession>A0A4P8IU34</accession>
<dbReference type="KEGG" id="tvl:FAZ95_17915"/>
<proteinExistence type="predicted"/>
<gene>
    <name evidence="2" type="ORF">FAZ95_17915</name>
</gene>
<organism evidence="2 3">
    <name type="scientific">Trinickia violacea</name>
    <dbReference type="NCBI Taxonomy" id="2571746"/>
    <lineage>
        <taxon>Bacteria</taxon>
        <taxon>Pseudomonadati</taxon>
        <taxon>Pseudomonadota</taxon>
        <taxon>Betaproteobacteria</taxon>
        <taxon>Burkholderiales</taxon>
        <taxon>Burkholderiaceae</taxon>
        <taxon>Trinickia</taxon>
    </lineage>
</organism>